<sequence length="137" mass="13779">MTNEQRSSVPLSMTIVLLTGVAAAMWAAWLGWDQHRDVHPDGSTTGPYEAWQVIGLGLGLLIPVCWAAFRGHGTAAVLGTSGGLALAAACDWSDDASGLFVIGVGMVALGSAAAAGLAVALTSTLHKAVAGAGRPGR</sequence>
<dbReference type="AlphaFoldDB" id="A0AAV4KJ11"/>
<protein>
    <submittedName>
        <fullName evidence="2">Uncharacterized protein</fullName>
    </submittedName>
</protein>
<gene>
    <name evidence="2" type="ORF">GCM10010497_23120</name>
</gene>
<dbReference type="GeneID" id="95452429"/>
<feature type="transmembrane region" description="Helical" evidence="1">
    <location>
        <begin position="50"/>
        <end position="69"/>
    </location>
</feature>
<dbReference type="RefSeq" id="WP_229991514.1">
    <property type="nucleotide sequence ID" value="NZ_BMSJ01000003.1"/>
</dbReference>
<feature type="transmembrane region" description="Helical" evidence="1">
    <location>
        <begin position="76"/>
        <end position="94"/>
    </location>
</feature>
<accession>A0AAV4KJ11</accession>
<proteinExistence type="predicted"/>
<reference evidence="2 3" key="1">
    <citation type="journal article" date="2014" name="Int. J. Syst. Evol. Microbiol.">
        <title>Complete genome sequence of Corynebacterium casei LMG S-19264T (=DSM 44701T), isolated from a smear-ripened cheese.</title>
        <authorList>
            <consortium name="US DOE Joint Genome Institute (JGI-PGF)"/>
            <person name="Walter F."/>
            <person name="Albersmeier A."/>
            <person name="Kalinowski J."/>
            <person name="Ruckert C."/>
        </authorList>
    </citation>
    <scope>NUCLEOTIDE SEQUENCE [LARGE SCALE GENOMIC DNA]</scope>
    <source>
        <strain evidence="2 3">JCM 4205</strain>
    </source>
</reference>
<evidence type="ECO:0000256" key="1">
    <source>
        <dbReference type="SAM" id="Phobius"/>
    </source>
</evidence>
<keyword evidence="1" id="KW-0812">Transmembrane</keyword>
<comment type="caution">
    <text evidence="2">The sequence shown here is derived from an EMBL/GenBank/DDBJ whole genome shotgun (WGS) entry which is preliminary data.</text>
</comment>
<feature type="transmembrane region" description="Helical" evidence="1">
    <location>
        <begin position="12"/>
        <end position="30"/>
    </location>
</feature>
<evidence type="ECO:0000313" key="2">
    <source>
        <dbReference type="EMBL" id="GGR20260.1"/>
    </source>
</evidence>
<keyword evidence="1" id="KW-1133">Transmembrane helix</keyword>
<dbReference type="Proteomes" id="UP000642014">
    <property type="component" value="Unassembled WGS sequence"/>
</dbReference>
<name>A0AAV4KJ11_9ACTN</name>
<organism evidence="2 3">
    <name type="scientific">Streptomyces cinereoruber</name>
    <dbReference type="NCBI Taxonomy" id="67260"/>
    <lineage>
        <taxon>Bacteria</taxon>
        <taxon>Bacillati</taxon>
        <taxon>Actinomycetota</taxon>
        <taxon>Actinomycetes</taxon>
        <taxon>Kitasatosporales</taxon>
        <taxon>Streptomycetaceae</taxon>
        <taxon>Streptomyces</taxon>
    </lineage>
</organism>
<evidence type="ECO:0000313" key="3">
    <source>
        <dbReference type="Proteomes" id="UP000642014"/>
    </source>
</evidence>
<feature type="transmembrane region" description="Helical" evidence="1">
    <location>
        <begin position="100"/>
        <end position="121"/>
    </location>
</feature>
<keyword evidence="1" id="KW-0472">Membrane</keyword>
<dbReference type="EMBL" id="BMSJ01000003">
    <property type="protein sequence ID" value="GGR20260.1"/>
    <property type="molecule type" value="Genomic_DNA"/>
</dbReference>